<name>A0A6A5T537_9PLEO</name>
<feature type="transmembrane region" description="Helical" evidence="8">
    <location>
        <begin position="297"/>
        <end position="320"/>
    </location>
</feature>
<evidence type="ECO:0000256" key="1">
    <source>
        <dbReference type="ARBA" id="ARBA00004429"/>
    </source>
</evidence>
<keyword evidence="3" id="KW-1003">Cell membrane</keyword>
<evidence type="ECO:0000256" key="8">
    <source>
        <dbReference type="SAM" id="Phobius"/>
    </source>
</evidence>
<evidence type="ECO:0000256" key="5">
    <source>
        <dbReference type="ARBA" id="ARBA00022692"/>
    </source>
</evidence>
<dbReference type="InterPro" id="IPR007272">
    <property type="entry name" value="Sulf_transp_TsuA/YedE"/>
</dbReference>
<evidence type="ECO:0000256" key="2">
    <source>
        <dbReference type="ARBA" id="ARBA00022448"/>
    </source>
</evidence>
<keyword evidence="7 8" id="KW-0472">Membrane</keyword>
<feature type="transmembrane region" description="Helical" evidence="8">
    <location>
        <begin position="326"/>
        <end position="344"/>
    </location>
</feature>
<organism evidence="9 10">
    <name type="scientific">Clathrospora elynae</name>
    <dbReference type="NCBI Taxonomy" id="706981"/>
    <lineage>
        <taxon>Eukaryota</taxon>
        <taxon>Fungi</taxon>
        <taxon>Dikarya</taxon>
        <taxon>Ascomycota</taxon>
        <taxon>Pezizomycotina</taxon>
        <taxon>Dothideomycetes</taxon>
        <taxon>Pleosporomycetidae</taxon>
        <taxon>Pleosporales</taxon>
        <taxon>Diademaceae</taxon>
        <taxon>Clathrospora</taxon>
    </lineage>
</organism>
<accession>A0A6A5T537</accession>
<evidence type="ECO:0000256" key="6">
    <source>
        <dbReference type="ARBA" id="ARBA00022989"/>
    </source>
</evidence>
<keyword evidence="10" id="KW-1185">Reference proteome</keyword>
<keyword evidence="6 8" id="KW-1133">Transmembrane helix</keyword>
<feature type="transmembrane region" description="Helical" evidence="8">
    <location>
        <begin position="208"/>
        <end position="228"/>
    </location>
</feature>
<evidence type="ECO:0000256" key="4">
    <source>
        <dbReference type="ARBA" id="ARBA00022519"/>
    </source>
</evidence>
<dbReference type="EMBL" id="ML976018">
    <property type="protein sequence ID" value="KAF1944177.1"/>
    <property type="molecule type" value="Genomic_DNA"/>
</dbReference>
<dbReference type="PANTHER" id="PTHR30574">
    <property type="entry name" value="INNER MEMBRANE PROTEIN YEDE"/>
    <property type="match status" value="1"/>
</dbReference>
<keyword evidence="5 8" id="KW-0812">Transmembrane</keyword>
<dbReference type="Pfam" id="PF20398">
    <property type="entry name" value="DUF6691"/>
    <property type="match status" value="1"/>
</dbReference>
<dbReference type="InterPro" id="IPR046513">
    <property type="entry name" value="DUF6691"/>
</dbReference>
<proteinExistence type="predicted"/>
<keyword evidence="4" id="KW-0997">Cell inner membrane</keyword>
<evidence type="ECO:0000313" key="9">
    <source>
        <dbReference type="EMBL" id="KAF1944177.1"/>
    </source>
</evidence>
<dbReference type="Proteomes" id="UP000800038">
    <property type="component" value="Unassembled WGS sequence"/>
</dbReference>
<sequence length="352" mass="37450">MFTPIETTIGALLLHQATSNLLYQNGDTLGVSGFLRKFFSTPTKETLAVFVGMAASYYPLKTLAPQLITTFPPLQITIQAASATIAVGALVGWGTKTSNGCTSGHMLCGLSKQSTYSASAVATFFPAALITHHLVHPTLQTSACPGDRPCYTPVYPSLEKTTSIVVLAVLSVFAAQAVPRLIAKFTTPPHTAASDDGKQLPTTDPHPVAPRIATAFFSGLLFALGLHISQMAHPAKVTSFLSFPVMHYWDPSLVLVILFGVLPNLVQNKLQGFKSPPLFADKFALSPRTFKDVDTKFILGAAAFGVGWGLTGTCPGPAVLRALSQPIWGVLWMGGFWLGGRLIVEEYRGCGG</sequence>
<comment type="subcellular location">
    <subcellularLocation>
        <location evidence="1">Cell inner membrane</location>
        <topology evidence="1">Multi-pass membrane protein</topology>
    </subcellularLocation>
</comment>
<gene>
    <name evidence="9" type="ORF">EJ02DRAFT_102895</name>
</gene>
<protein>
    <submittedName>
        <fullName evidence="9">YeeE/YedE family integral membrane protein-like protein</fullName>
    </submittedName>
</protein>
<dbReference type="AlphaFoldDB" id="A0A6A5T537"/>
<dbReference type="GO" id="GO:0005886">
    <property type="term" value="C:plasma membrane"/>
    <property type="evidence" value="ECO:0007669"/>
    <property type="project" value="UniProtKB-SubCell"/>
</dbReference>
<dbReference type="PANTHER" id="PTHR30574:SF1">
    <property type="entry name" value="SULPHUR TRANSPORT DOMAIN-CONTAINING PROTEIN"/>
    <property type="match status" value="1"/>
</dbReference>
<reference evidence="9" key="1">
    <citation type="journal article" date="2020" name="Stud. Mycol.">
        <title>101 Dothideomycetes genomes: a test case for predicting lifestyles and emergence of pathogens.</title>
        <authorList>
            <person name="Haridas S."/>
            <person name="Albert R."/>
            <person name="Binder M."/>
            <person name="Bloem J."/>
            <person name="Labutti K."/>
            <person name="Salamov A."/>
            <person name="Andreopoulos B."/>
            <person name="Baker S."/>
            <person name="Barry K."/>
            <person name="Bills G."/>
            <person name="Bluhm B."/>
            <person name="Cannon C."/>
            <person name="Castanera R."/>
            <person name="Culley D."/>
            <person name="Daum C."/>
            <person name="Ezra D."/>
            <person name="Gonzalez J."/>
            <person name="Henrissat B."/>
            <person name="Kuo A."/>
            <person name="Liang C."/>
            <person name="Lipzen A."/>
            <person name="Lutzoni F."/>
            <person name="Magnuson J."/>
            <person name="Mondo S."/>
            <person name="Nolan M."/>
            <person name="Ohm R."/>
            <person name="Pangilinan J."/>
            <person name="Park H.-J."/>
            <person name="Ramirez L."/>
            <person name="Alfaro M."/>
            <person name="Sun H."/>
            <person name="Tritt A."/>
            <person name="Yoshinaga Y."/>
            <person name="Zwiers L.-H."/>
            <person name="Turgeon B."/>
            <person name="Goodwin S."/>
            <person name="Spatafora J."/>
            <person name="Crous P."/>
            <person name="Grigoriev I."/>
        </authorList>
    </citation>
    <scope>NUCLEOTIDE SEQUENCE</scope>
    <source>
        <strain evidence="9">CBS 161.51</strain>
    </source>
</reference>
<evidence type="ECO:0000256" key="7">
    <source>
        <dbReference type="ARBA" id="ARBA00023136"/>
    </source>
</evidence>
<evidence type="ECO:0000313" key="10">
    <source>
        <dbReference type="Proteomes" id="UP000800038"/>
    </source>
</evidence>
<evidence type="ECO:0000256" key="3">
    <source>
        <dbReference type="ARBA" id="ARBA00022475"/>
    </source>
</evidence>
<feature type="transmembrane region" description="Helical" evidence="8">
    <location>
        <begin position="248"/>
        <end position="266"/>
    </location>
</feature>
<dbReference type="OrthoDB" id="10254418at2759"/>
<keyword evidence="2" id="KW-0813">Transport</keyword>